<dbReference type="Pfam" id="PF25053">
    <property type="entry name" value="DUF7791"/>
    <property type="match status" value="1"/>
</dbReference>
<feature type="domain" description="DUF7791" evidence="3">
    <location>
        <begin position="521"/>
        <end position="655"/>
    </location>
</feature>
<dbReference type="InterPro" id="IPR056884">
    <property type="entry name" value="NPHP3-like_N"/>
</dbReference>
<dbReference type="EMBL" id="JBFXLS010000039">
    <property type="protein sequence ID" value="KAL2825093.1"/>
    <property type="molecule type" value="Genomic_DNA"/>
</dbReference>
<reference evidence="4 5" key="1">
    <citation type="submission" date="2024-07" db="EMBL/GenBank/DDBJ databases">
        <title>Section-level genome sequencing and comparative genomics of Aspergillus sections Usti and Cavernicolus.</title>
        <authorList>
            <consortium name="Lawrence Berkeley National Laboratory"/>
            <person name="Nybo J.L."/>
            <person name="Vesth T.C."/>
            <person name="Theobald S."/>
            <person name="Frisvad J.C."/>
            <person name="Larsen T.O."/>
            <person name="Kjaerboelling I."/>
            <person name="Rothschild-Mancinelli K."/>
            <person name="Lyhne E.K."/>
            <person name="Kogle M.E."/>
            <person name="Barry K."/>
            <person name="Clum A."/>
            <person name="Na H."/>
            <person name="Ledsgaard L."/>
            <person name="Lin J."/>
            <person name="Lipzen A."/>
            <person name="Kuo A."/>
            <person name="Riley R."/>
            <person name="Mondo S."/>
            <person name="LaButti K."/>
            <person name="Haridas S."/>
            <person name="Pangalinan J."/>
            <person name="Salamov A.A."/>
            <person name="Simmons B.A."/>
            <person name="Magnuson J.K."/>
            <person name="Chen J."/>
            <person name="Drula E."/>
            <person name="Henrissat B."/>
            <person name="Wiebenga A."/>
            <person name="Lubbers R.J."/>
            <person name="Gomes A.C."/>
            <person name="Makela M.R."/>
            <person name="Stajich J."/>
            <person name="Grigoriev I.V."/>
            <person name="Mortensen U.H."/>
            <person name="De vries R.P."/>
            <person name="Baker S.E."/>
            <person name="Andersen M.R."/>
        </authorList>
    </citation>
    <scope>NUCLEOTIDE SEQUENCE [LARGE SCALE GENOMIC DNA]</scope>
    <source>
        <strain evidence="4 5">CBS 600.67</strain>
    </source>
</reference>
<dbReference type="PANTHER" id="PTHR10039">
    <property type="entry name" value="AMELOGENIN"/>
    <property type="match status" value="1"/>
</dbReference>
<evidence type="ECO:0000313" key="5">
    <source>
        <dbReference type="Proteomes" id="UP001610335"/>
    </source>
</evidence>
<dbReference type="SUPFAM" id="SSF52540">
    <property type="entry name" value="P-loop containing nucleoside triphosphate hydrolases"/>
    <property type="match status" value="1"/>
</dbReference>
<sequence length="911" mass="104233">MADPLTIIGLTASIVQFIDVGYRFIKATKEIYDSVDGANEEIVELRAGVEKIKTFSREVSSRWKGLSAEELTIKDLAGECEQLADSLLRKMKSLETRTNAKSRTIESARVAWKTFLARKDLDEWMEKLIKIERQLRENLETVLQRNNQSSIMRVLGEIDRQYALAGIEISSNLASLRHSIERASIRQSQGAKEYRMSLNQLSSGLTGLIQEVQAADKYRQIITSLLFTTMKRRHDQIHNAHFKTLSWVYDPSKTTLMDWINQGNGIYWITGQAGSGKSTLMKYIAQSPEVRQGLEAWAGNKTLYTASFYFWNPGVSLQKSQLGLLQSMLYQILRTDPNLVTDVCPNHPPLEPWDIAELKAAFETLVATKMASARFCFFVDGLDEFEGPETEIMKVLHLLARSTNLKICASSRPWPAFESALKDDSRMLTVHDLTKEDMAQYVESMLVENDVFKELAARDARCQDLILRIATMANGVWLWVFLVVRDLKKDITARETYSILEARVNSLPRELSDYFTRMMDRIDPLFREQTACIFSLCIEAVRPFPSYALAFFEIETAEPDYALSAELKPIESRELERISGEWKIRLQSRCADLLKVHYHASPEVFYQWPVEFLHRTVRDFLRDNHRTKLLEAAPSNFNVKISLCRMILVLLKKLPLRDFRRDNDTLLSLVDELLYYANELEQLGMTQEIFPLLDMLDQVMRVQKQVSYPNYHAHWTNAREMPGNGKYIIWKEQGGCSWPALAIQARLTSYVRYVLDRDPSHLSKPCRPLLDYALRPARATSVVPAHTKELAMPNTGMVQLLLDRGCNPNQTVGIYGGESVWGLFVLFCYEKLQDEGADQGVLFRVTNLLVAHRASMNWRLVNRDTAVQELLQEVLTQSEISALVNTQQNTQLRVSSPGWWGWISGALMGGR</sequence>
<dbReference type="PANTHER" id="PTHR10039:SF5">
    <property type="entry name" value="NACHT DOMAIN-CONTAINING PROTEIN"/>
    <property type="match status" value="1"/>
</dbReference>
<dbReference type="Gene3D" id="3.40.50.300">
    <property type="entry name" value="P-loop containing nucleotide triphosphate hydrolases"/>
    <property type="match status" value="1"/>
</dbReference>
<keyword evidence="1" id="KW-0677">Repeat</keyword>
<dbReference type="Pfam" id="PF24883">
    <property type="entry name" value="NPHP3_N"/>
    <property type="match status" value="1"/>
</dbReference>
<protein>
    <recommendedName>
        <fullName evidence="6">NACHT domain-containing protein</fullName>
    </recommendedName>
</protein>
<feature type="domain" description="Nephrocystin 3-like N-terminal" evidence="2">
    <location>
        <begin position="244"/>
        <end position="412"/>
    </location>
</feature>
<name>A0ABR4IBJ2_9EURO</name>
<dbReference type="Proteomes" id="UP001610335">
    <property type="component" value="Unassembled WGS sequence"/>
</dbReference>
<keyword evidence="5" id="KW-1185">Reference proteome</keyword>
<proteinExistence type="predicted"/>
<comment type="caution">
    <text evidence="4">The sequence shown here is derived from an EMBL/GenBank/DDBJ whole genome shotgun (WGS) entry which is preliminary data.</text>
</comment>
<evidence type="ECO:0000256" key="1">
    <source>
        <dbReference type="ARBA" id="ARBA00022737"/>
    </source>
</evidence>
<evidence type="ECO:0000313" key="4">
    <source>
        <dbReference type="EMBL" id="KAL2825093.1"/>
    </source>
</evidence>
<evidence type="ECO:0000259" key="3">
    <source>
        <dbReference type="Pfam" id="PF25053"/>
    </source>
</evidence>
<evidence type="ECO:0000259" key="2">
    <source>
        <dbReference type="Pfam" id="PF24883"/>
    </source>
</evidence>
<gene>
    <name evidence="4" type="ORF">BDW59DRAFT_146785</name>
</gene>
<organism evidence="4 5">
    <name type="scientific">Aspergillus cavernicola</name>
    <dbReference type="NCBI Taxonomy" id="176166"/>
    <lineage>
        <taxon>Eukaryota</taxon>
        <taxon>Fungi</taxon>
        <taxon>Dikarya</taxon>
        <taxon>Ascomycota</taxon>
        <taxon>Pezizomycotina</taxon>
        <taxon>Eurotiomycetes</taxon>
        <taxon>Eurotiomycetidae</taxon>
        <taxon>Eurotiales</taxon>
        <taxon>Aspergillaceae</taxon>
        <taxon>Aspergillus</taxon>
        <taxon>Aspergillus subgen. Nidulantes</taxon>
    </lineage>
</organism>
<evidence type="ECO:0008006" key="6">
    <source>
        <dbReference type="Google" id="ProtNLM"/>
    </source>
</evidence>
<dbReference type="InterPro" id="IPR056693">
    <property type="entry name" value="DUF7791"/>
</dbReference>
<accession>A0ABR4IBJ2</accession>
<dbReference type="InterPro" id="IPR027417">
    <property type="entry name" value="P-loop_NTPase"/>
</dbReference>